<keyword evidence="4" id="KW-1185">Reference proteome</keyword>
<keyword evidence="1" id="KW-0175">Coiled coil</keyword>
<dbReference type="KEGG" id="mpd:MCP_0785"/>
<sequence>MVLERDVLLGLCRNDPEAVVRIAEGQDARIRELEARLSELEARLGMNSGNSNMPPSMDVFAKPRSLRPRGERRVEGQVGHSGHTLLQVDDPDVVIIHTVDVCDGRGASLVNVPATIERRQVF</sequence>
<accession>D1YWN5</accession>
<organism evidence="3 4">
    <name type="scientific">Methanocella paludicola (strain DSM 17711 / JCM 13418 / NBRC 101707 / SANAE)</name>
    <dbReference type="NCBI Taxonomy" id="304371"/>
    <lineage>
        <taxon>Archaea</taxon>
        <taxon>Methanobacteriati</taxon>
        <taxon>Methanobacteriota</taxon>
        <taxon>Stenosarchaea group</taxon>
        <taxon>Methanomicrobia</taxon>
        <taxon>Methanocellales</taxon>
        <taxon>Methanocellaceae</taxon>
        <taxon>Methanocella</taxon>
    </lineage>
</organism>
<protein>
    <recommendedName>
        <fullName evidence="2">DUF6444 domain-containing protein</fullName>
    </recommendedName>
</protein>
<evidence type="ECO:0000313" key="3">
    <source>
        <dbReference type="EMBL" id="BAI60857.1"/>
    </source>
</evidence>
<evidence type="ECO:0000259" key="2">
    <source>
        <dbReference type="Pfam" id="PF20042"/>
    </source>
</evidence>
<dbReference type="InParanoid" id="D1YWN5"/>
<proteinExistence type="predicted"/>
<dbReference type="STRING" id="304371.MCP_0785"/>
<evidence type="ECO:0000256" key="1">
    <source>
        <dbReference type="SAM" id="Coils"/>
    </source>
</evidence>
<dbReference type="GeneID" id="69053688"/>
<reference evidence="4" key="3">
    <citation type="journal article" date="2011" name="PLoS ONE">
        <title>Genome sequence of a mesophilic hydrogenotrophic methanogen Methanocella paludicola, the first cultivated representative of the order Methanocellales.</title>
        <authorList>
            <person name="Sakai S."/>
            <person name="Takaki Y."/>
            <person name="Shimamura S."/>
            <person name="Sekine M."/>
            <person name="Tajima T."/>
            <person name="Kosugi H."/>
            <person name="Ichikawa N."/>
            <person name="Tasumi E."/>
            <person name="Hiraki A.T."/>
            <person name="Shimizu A."/>
            <person name="Kato Y."/>
            <person name="Nishiko R."/>
            <person name="Mori K."/>
            <person name="Fujita N."/>
            <person name="Imachi H."/>
            <person name="Takai K."/>
        </authorList>
    </citation>
    <scope>NUCLEOTIDE SEQUENCE [LARGE SCALE GENOMIC DNA]</scope>
    <source>
        <strain evidence="4">DSM 17711 / JCM 13418 / NBRC 101707 / SANAE</strain>
    </source>
</reference>
<dbReference type="InterPro" id="IPR045618">
    <property type="entry name" value="DUF6444"/>
</dbReference>
<feature type="domain" description="DUF6444" evidence="2">
    <location>
        <begin position="17"/>
        <end position="84"/>
    </location>
</feature>
<gene>
    <name evidence="3" type="ordered locus">MCP_0785</name>
</gene>
<dbReference type="Pfam" id="PF20042">
    <property type="entry name" value="DUF6444"/>
    <property type="match status" value="1"/>
</dbReference>
<name>D1YWN5_METPS</name>
<dbReference type="eggNOG" id="arCOG04792">
    <property type="taxonomic scope" value="Archaea"/>
</dbReference>
<evidence type="ECO:0000313" key="4">
    <source>
        <dbReference type="Proteomes" id="UP000001882"/>
    </source>
</evidence>
<dbReference type="EMBL" id="AP011532">
    <property type="protein sequence ID" value="BAI60857.1"/>
    <property type="molecule type" value="Genomic_DNA"/>
</dbReference>
<dbReference type="AlphaFoldDB" id="D1YWN5"/>
<feature type="coiled-coil region" evidence="1">
    <location>
        <begin position="23"/>
        <end position="50"/>
    </location>
</feature>
<reference evidence="3 4" key="1">
    <citation type="journal article" date="2007" name="Appl. Environ. Microbiol.">
        <title>Isolation of key methanogens for global methane emission from rice paddy fields: a novel isolate affiliated with the clone cluster rice cluster I.</title>
        <authorList>
            <person name="Sakai S."/>
            <person name="Imachi H."/>
            <person name="Sekiguchi Y."/>
            <person name="Ohashi A."/>
            <person name="Harada H."/>
            <person name="Kamagata Y."/>
        </authorList>
    </citation>
    <scope>NUCLEOTIDE SEQUENCE [LARGE SCALE GENOMIC DNA]</scope>
    <source>
        <strain evidence="4">DSM 17711 / JCM 13418 / NBRC 101707 / SANAE</strain>
    </source>
</reference>
<dbReference type="Proteomes" id="UP000001882">
    <property type="component" value="Chromosome"/>
</dbReference>
<reference evidence="3 4" key="2">
    <citation type="journal article" date="2008" name="Int. J. Syst. Evol. Microbiol.">
        <title>Methanocella paludicola gen. nov., sp. nov., a methane-producing archaeon, the first isolate of the lineage 'Rice Cluster I', and proposal of the new archaeal order Methanocellales ord. nov.</title>
        <authorList>
            <person name="Sakai S."/>
            <person name="Imachi H."/>
            <person name="Hanada S."/>
            <person name="Ohashi A."/>
            <person name="Harada H."/>
            <person name="Kamagata Y."/>
        </authorList>
    </citation>
    <scope>NUCLEOTIDE SEQUENCE [LARGE SCALE GENOMIC DNA]</scope>
    <source>
        <strain evidence="4">DSM 17711 / JCM 13418 / NBRC 101707 / SANAE</strain>
    </source>
</reference>
<dbReference type="RefSeq" id="WP_012899537.1">
    <property type="nucleotide sequence ID" value="NC_013665.1"/>
</dbReference>